<reference evidence="3" key="1">
    <citation type="submission" date="2015-08" db="EMBL/GenBank/DDBJ databases">
        <title>Vibrio galatheae sp. nov., a novel member of the Vibrionaceae family isolated from the Solomon Islands.</title>
        <authorList>
            <person name="Giubergia S."/>
            <person name="Machado H."/>
            <person name="Mateiu R.V."/>
            <person name="Gram L."/>
        </authorList>
    </citation>
    <scope>NUCLEOTIDE SEQUENCE [LARGE SCALE GENOMIC DNA]</scope>
    <source>
        <strain evidence="3">DSM 19134</strain>
    </source>
</reference>
<dbReference type="InterPro" id="IPR051599">
    <property type="entry name" value="Cell_Envelope_Assoc"/>
</dbReference>
<evidence type="ECO:0000313" key="2">
    <source>
        <dbReference type="EMBL" id="KOO09715.1"/>
    </source>
</evidence>
<dbReference type="InterPro" id="IPR014729">
    <property type="entry name" value="Rossmann-like_a/b/a_fold"/>
</dbReference>
<evidence type="ECO:0000259" key="1">
    <source>
        <dbReference type="Pfam" id="PF02698"/>
    </source>
</evidence>
<dbReference type="Pfam" id="PF02698">
    <property type="entry name" value="DUF218"/>
    <property type="match status" value="1"/>
</dbReference>
<keyword evidence="3" id="KW-1185">Reference proteome</keyword>
<dbReference type="PANTHER" id="PTHR30336">
    <property type="entry name" value="INNER MEMBRANE PROTEIN, PROBABLE PERMEASE"/>
    <property type="match status" value="1"/>
</dbReference>
<dbReference type="PATRIC" id="fig|171383.3.peg.411"/>
<dbReference type="GO" id="GO:0005886">
    <property type="term" value="C:plasma membrane"/>
    <property type="evidence" value="ECO:0007669"/>
    <property type="project" value="TreeGrafter"/>
</dbReference>
<feature type="domain" description="DUF218" evidence="1">
    <location>
        <begin position="3"/>
        <end position="127"/>
    </location>
</feature>
<dbReference type="AlphaFoldDB" id="A0A0M0I5Y4"/>
<dbReference type="OrthoDB" id="5906508at2"/>
<evidence type="ECO:0000313" key="3">
    <source>
        <dbReference type="Proteomes" id="UP000037530"/>
    </source>
</evidence>
<gene>
    <name evidence="2" type="ORF">AKJ31_01985</name>
</gene>
<dbReference type="PANTHER" id="PTHR30336:SF20">
    <property type="entry name" value="DUF218 DOMAIN-CONTAINING PROTEIN"/>
    <property type="match status" value="1"/>
</dbReference>
<name>A0A0M0I5Y4_9VIBR</name>
<dbReference type="Proteomes" id="UP000037530">
    <property type="component" value="Unassembled WGS sequence"/>
</dbReference>
<accession>A0A0M0I5Y4</accession>
<organism evidence="2 3">
    <name type="scientific">Vibrio hepatarius</name>
    <dbReference type="NCBI Taxonomy" id="171383"/>
    <lineage>
        <taxon>Bacteria</taxon>
        <taxon>Pseudomonadati</taxon>
        <taxon>Pseudomonadota</taxon>
        <taxon>Gammaproteobacteria</taxon>
        <taxon>Vibrionales</taxon>
        <taxon>Vibrionaceae</taxon>
        <taxon>Vibrio</taxon>
        <taxon>Vibrio oreintalis group</taxon>
    </lineage>
</organism>
<sequence>MRDVILVLGKRLQNNALTAEGRSRVEALPAFLARFSTATSVLVFCGGVTKGQTLSEASAMYQYYQQLNTHTSQSSYKTLLEDQSLNTIENIHNAAHKLISSGLLQQGQRVNAVFVSNDYHLQRIFQIQELMDEQGLLRVLLEKCQQAGLHVSISTDVQHHCSVPYPHANQAGQVFLALDELTVFRVFLEGVVRGVYFPIQQGLLHQVTQTAQRSMSVLTALIQEPKLVHRLEVMQKVIESVDETCSKQRVTEYLAQFHQELTTLNRQLDPEVVTQAH</sequence>
<protein>
    <recommendedName>
        <fullName evidence="1">DUF218 domain-containing protein</fullName>
    </recommendedName>
</protein>
<dbReference type="InterPro" id="IPR003848">
    <property type="entry name" value="DUF218"/>
</dbReference>
<dbReference type="CDD" id="cd06259">
    <property type="entry name" value="YdcF-like"/>
    <property type="match status" value="1"/>
</dbReference>
<dbReference type="Gene3D" id="3.40.50.620">
    <property type="entry name" value="HUPs"/>
    <property type="match status" value="1"/>
</dbReference>
<comment type="caution">
    <text evidence="2">The sequence shown here is derived from an EMBL/GenBank/DDBJ whole genome shotgun (WGS) entry which is preliminary data.</text>
</comment>
<proteinExistence type="predicted"/>
<dbReference type="EMBL" id="LHPI01000001">
    <property type="protein sequence ID" value="KOO09715.1"/>
    <property type="molecule type" value="Genomic_DNA"/>
</dbReference>